<name>A0A069DRC3_9HEMI</name>
<organism evidence="3">
    <name type="scientific">Panstrongylus megistus</name>
    <dbReference type="NCBI Taxonomy" id="65343"/>
    <lineage>
        <taxon>Eukaryota</taxon>
        <taxon>Metazoa</taxon>
        <taxon>Ecdysozoa</taxon>
        <taxon>Arthropoda</taxon>
        <taxon>Hexapoda</taxon>
        <taxon>Insecta</taxon>
        <taxon>Pterygota</taxon>
        <taxon>Neoptera</taxon>
        <taxon>Paraneoptera</taxon>
        <taxon>Hemiptera</taxon>
        <taxon>Heteroptera</taxon>
        <taxon>Panheteroptera</taxon>
        <taxon>Cimicomorpha</taxon>
        <taxon>Reduviidae</taxon>
        <taxon>Triatominae</taxon>
        <taxon>Panstrongylus</taxon>
    </lineage>
</organism>
<dbReference type="AlphaFoldDB" id="A0A069DRC3"/>
<accession>A0A069DRC3</accession>
<feature type="compositionally biased region" description="Low complexity" evidence="2">
    <location>
        <begin position="226"/>
        <end position="235"/>
    </location>
</feature>
<keyword evidence="3" id="KW-0378">Hydrolase</keyword>
<feature type="region of interest" description="Disordered" evidence="2">
    <location>
        <begin position="221"/>
        <end position="244"/>
    </location>
</feature>
<evidence type="ECO:0000256" key="2">
    <source>
        <dbReference type="SAM" id="MobiDB-lite"/>
    </source>
</evidence>
<keyword evidence="1" id="KW-0175">Coiled coil</keyword>
<feature type="compositionally biased region" description="Basic and acidic residues" evidence="2">
    <location>
        <begin position="188"/>
        <end position="208"/>
    </location>
</feature>
<dbReference type="GO" id="GO:0003964">
    <property type="term" value="F:RNA-directed DNA polymerase activity"/>
    <property type="evidence" value="ECO:0007669"/>
    <property type="project" value="UniProtKB-KW"/>
</dbReference>
<proteinExistence type="evidence at transcript level"/>
<dbReference type="EMBL" id="GBGD01002692">
    <property type="protein sequence ID" value="JAC86197.1"/>
    <property type="molecule type" value="mRNA"/>
</dbReference>
<sequence length="244" mass="29077">EFKNEIKKDLEVKIDQIKESIMEKWLESRERIEACERKNANLEREIRRNNLVVHGLEENKKDAYFDLEKQILTLIKDEIKVNIKEEEIDFVRRIGKRTEGKIRPLLFGLTTYRKKILILKNKKNLKDKDIYIVEDYPKEITQKRKELKDRMMEERKKGKFAIIKYDKLIVRDDKEIGNKKRRASDNTPQKEKGGKQEEGNKVKRAKDKEATFTKDLGFFFRDRTNSDSSSSSVYSAKNTKNEKK</sequence>
<reference evidence="3" key="1">
    <citation type="journal article" date="2015" name="J. Med. Entomol.">
        <title>A Deep Insight Into the Sialotranscriptome of the Chagas Disease Vector, Panstrongylus megistus (Hemiptera: Heteroptera).</title>
        <authorList>
            <person name="Ribeiro J.M."/>
            <person name="Schwarz A."/>
            <person name="Francischetti I.M."/>
        </authorList>
    </citation>
    <scope>NUCLEOTIDE SEQUENCE</scope>
    <source>
        <tissue evidence="3">Salivary glands</tissue>
    </source>
</reference>
<keyword evidence="3" id="KW-0695">RNA-directed DNA polymerase</keyword>
<dbReference type="GO" id="GO:0004519">
    <property type="term" value="F:endonuclease activity"/>
    <property type="evidence" value="ECO:0007669"/>
    <property type="project" value="UniProtKB-KW"/>
</dbReference>
<dbReference type="Gene3D" id="3.30.70.1820">
    <property type="entry name" value="L1 transposable element, RRM domain"/>
    <property type="match status" value="1"/>
</dbReference>
<keyword evidence="3" id="KW-0808">Transferase</keyword>
<keyword evidence="3" id="KW-0548">Nucleotidyltransferase</keyword>
<feature type="coiled-coil region" evidence="1">
    <location>
        <begin position="25"/>
        <end position="59"/>
    </location>
</feature>
<keyword evidence="3" id="KW-0255">Endonuclease</keyword>
<feature type="non-terminal residue" evidence="3">
    <location>
        <position position="1"/>
    </location>
</feature>
<keyword evidence="3" id="KW-0540">Nuclease</keyword>
<evidence type="ECO:0000313" key="3">
    <source>
        <dbReference type="EMBL" id="JAC86197.1"/>
    </source>
</evidence>
<feature type="region of interest" description="Disordered" evidence="2">
    <location>
        <begin position="176"/>
        <end position="208"/>
    </location>
</feature>
<protein>
    <submittedName>
        <fullName evidence="3">Putative endonuclease-reverse transcriptase</fullName>
    </submittedName>
</protein>
<evidence type="ECO:0000256" key="1">
    <source>
        <dbReference type="SAM" id="Coils"/>
    </source>
</evidence>